<keyword evidence="1" id="KW-1133">Transmembrane helix</keyword>
<protein>
    <submittedName>
        <fullName evidence="2">Uncharacterized protein</fullName>
    </submittedName>
</protein>
<keyword evidence="1" id="KW-0472">Membrane</keyword>
<reference evidence="2" key="1">
    <citation type="submission" date="2014-09" db="EMBL/GenBank/DDBJ databases">
        <authorList>
            <person name="Magalhaes I.L.F."/>
            <person name="Oliveira U."/>
            <person name="Santos F.R."/>
            <person name="Vidigal T.H.D.A."/>
            <person name="Brescovit A.D."/>
            <person name="Santos A.J."/>
        </authorList>
    </citation>
    <scope>NUCLEOTIDE SEQUENCE</scope>
    <source>
        <tissue evidence="2">Shoot tissue taken approximately 20 cm above the soil surface</tissue>
    </source>
</reference>
<accession>A0A0A9FRB6</accession>
<dbReference type="EMBL" id="GBRH01185035">
    <property type="protein sequence ID" value="JAE12861.1"/>
    <property type="molecule type" value="Transcribed_RNA"/>
</dbReference>
<organism evidence="2">
    <name type="scientific">Arundo donax</name>
    <name type="common">Giant reed</name>
    <name type="synonym">Donax arundinaceus</name>
    <dbReference type="NCBI Taxonomy" id="35708"/>
    <lineage>
        <taxon>Eukaryota</taxon>
        <taxon>Viridiplantae</taxon>
        <taxon>Streptophyta</taxon>
        <taxon>Embryophyta</taxon>
        <taxon>Tracheophyta</taxon>
        <taxon>Spermatophyta</taxon>
        <taxon>Magnoliopsida</taxon>
        <taxon>Liliopsida</taxon>
        <taxon>Poales</taxon>
        <taxon>Poaceae</taxon>
        <taxon>PACMAD clade</taxon>
        <taxon>Arundinoideae</taxon>
        <taxon>Arundineae</taxon>
        <taxon>Arundo</taxon>
    </lineage>
</organism>
<evidence type="ECO:0000256" key="1">
    <source>
        <dbReference type="SAM" id="Phobius"/>
    </source>
</evidence>
<reference evidence="2" key="2">
    <citation type="journal article" date="2015" name="Data Brief">
        <title>Shoot transcriptome of the giant reed, Arundo donax.</title>
        <authorList>
            <person name="Barrero R.A."/>
            <person name="Guerrero F.D."/>
            <person name="Moolhuijzen P."/>
            <person name="Goolsby J.A."/>
            <person name="Tidwell J."/>
            <person name="Bellgard S.E."/>
            <person name="Bellgard M.I."/>
        </authorList>
    </citation>
    <scope>NUCLEOTIDE SEQUENCE</scope>
    <source>
        <tissue evidence="2">Shoot tissue taken approximately 20 cm above the soil surface</tissue>
    </source>
</reference>
<name>A0A0A9FRB6_ARUDO</name>
<keyword evidence="1" id="KW-0812">Transmembrane</keyword>
<proteinExistence type="predicted"/>
<dbReference type="AlphaFoldDB" id="A0A0A9FRB6"/>
<sequence>MMLLFDDSGKHNNHEYGDYHLPHFLVAGTGPLFLTMSRMVAYI</sequence>
<evidence type="ECO:0000313" key="2">
    <source>
        <dbReference type="EMBL" id="JAE12861.1"/>
    </source>
</evidence>
<feature type="transmembrane region" description="Helical" evidence="1">
    <location>
        <begin position="20"/>
        <end position="41"/>
    </location>
</feature>